<comment type="subcellular location">
    <subcellularLocation>
        <location evidence="7">Cell membrane</location>
        <topology evidence="7">Single-pass membrane protein</topology>
    </subcellularLocation>
</comment>
<feature type="transmembrane region" description="Helical" evidence="7">
    <location>
        <begin position="37"/>
        <end position="62"/>
    </location>
</feature>
<comment type="function">
    <text evidence="7">Functions as a peptidoglycan terminase that cleaves nascent peptidoglycan strands endolytically to terminate their elongation.</text>
</comment>
<evidence type="ECO:0000256" key="8">
    <source>
        <dbReference type="SAM" id="MobiDB-lite"/>
    </source>
</evidence>
<feature type="region of interest" description="Disordered" evidence="8">
    <location>
        <begin position="1"/>
        <end position="23"/>
    </location>
</feature>
<evidence type="ECO:0000256" key="6">
    <source>
        <dbReference type="ARBA" id="ARBA00023316"/>
    </source>
</evidence>
<dbReference type="NCBIfam" id="TIGR00247">
    <property type="entry name" value="endolytic transglycosylase MltG"/>
    <property type="match status" value="1"/>
</dbReference>
<dbReference type="GO" id="GO:0008932">
    <property type="term" value="F:lytic endotransglycosylase activity"/>
    <property type="evidence" value="ECO:0007669"/>
    <property type="project" value="UniProtKB-UniRule"/>
</dbReference>
<evidence type="ECO:0000256" key="3">
    <source>
        <dbReference type="ARBA" id="ARBA00022989"/>
    </source>
</evidence>
<feature type="site" description="Important for catalytic activity" evidence="7">
    <location>
        <position position="249"/>
    </location>
</feature>
<comment type="similarity">
    <text evidence="7">Belongs to the transglycosylase MltG family.</text>
</comment>
<dbReference type="PANTHER" id="PTHR30518:SF2">
    <property type="entry name" value="ENDOLYTIC MUREIN TRANSGLYCOSYLASE"/>
    <property type="match status" value="1"/>
</dbReference>
<comment type="catalytic activity">
    <reaction evidence="7">
        <text>a peptidoglycan chain = a peptidoglycan chain with N-acetyl-1,6-anhydromuramyl-[peptide] at the reducing end + a peptidoglycan chain with N-acetylglucosamine at the non-reducing end.</text>
        <dbReference type="EC" id="4.2.2.29"/>
    </reaction>
</comment>
<dbReference type="EMBL" id="UPXX01000032">
    <property type="protein sequence ID" value="VBB47788.1"/>
    <property type="molecule type" value="Genomic_DNA"/>
</dbReference>
<keyword evidence="4 7" id="KW-0472">Membrane</keyword>
<dbReference type="Gene3D" id="3.30.160.60">
    <property type="entry name" value="Classic Zinc Finger"/>
    <property type="match status" value="1"/>
</dbReference>
<dbReference type="EC" id="4.2.2.29" evidence="7"/>
<evidence type="ECO:0000256" key="2">
    <source>
        <dbReference type="ARBA" id="ARBA00022692"/>
    </source>
</evidence>
<organism evidence="9">
    <name type="scientific">Uncultured Desulfatiglans sp</name>
    <dbReference type="NCBI Taxonomy" id="1748965"/>
    <lineage>
        <taxon>Bacteria</taxon>
        <taxon>Pseudomonadati</taxon>
        <taxon>Thermodesulfobacteriota</taxon>
        <taxon>Desulfobacteria</taxon>
        <taxon>Desulfatiglandales</taxon>
        <taxon>Desulfatiglandaceae</taxon>
        <taxon>Desulfatiglans</taxon>
        <taxon>environmental samples</taxon>
    </lineage>
</organism>
<evidence type="ECO:0000256" key="1">
    <source>
        <dbReference type="ARBA" id="ARBA00022475"/>
    </source>
</evidence>
<gene>
    <name evidence="7" type="primary">mltG</name>
    <name evidence="9" type="ORF">TRIP_B50583</name>
</gene>
<dbReference type="InterPro" id="IPR003770">
    <property type="entry name" value="MLTG-like"/>
</dbReference>
<dbReference type="GO" id="GO:0009252">
    <property type="term" value="P:peptidoglycan biosynthetic process"/>
    <property type="evidence" value="ECO:0007669"/>
    <property type="project" value="UniProtKB-UniRule"/>
</dbReference>
<keyword evidence="1 7" id="KW-1003">Cell membrane</keyword>
<evidence type="ECO:0000256" key="5">
    <source>
        <dbReference type="ARBA" id="ARBA00023239"/>
    </source>
</evidence>
<dbReference type="AlphaFoldDB" id="A0A653AIC1"/>
<keyword evidence="5 7" id="KW-0456">Lyase</keyword>
<dbReference type="Gene3D" id="3.30.1490.480">
    <property type="entry name" value="Endolytic murein transglycosylase"/>
    <property type="match status" value="2"/>
</dbReference>
<reference evidence="9" key="1">
    <citation type="submission" date="2018-07" db="EMBL/GenBank/DDBJ databases">
        <authorList>
            <consortium name="Genoscope - CEA"/>
            <person name="William W."/>
        </authorList>
    </citation>
    <scope>NUCLEOTIDE SEQUENCE</scope>
    <source>
        <strain evidence="9">IK1</strain>
    </source>
</reference>
<name>A0A653AIC1_UNCDX</name>
<dbReference type="GO" id="GO:0005886">
    <property type="term" value="C:plasma membrane"/>
    <property type="evidence" value="ECO:0007669"/>
    <property type="project" value="UniProtKB-SubCell"/>
</dbReference>
<keyword evidence="6 7" id="KW-0961">Cell wall biogenesis/degradation</keyword>
<keyword evidence="2 7" id="KW-0812">Transmembrane</keyword>
<dbReference type="PANTHER" id="PTHR30518">
    <property type="entry name" value="ENDOLYTIC MUREIN TRANSGLYCOSYLASE"/>
    <property type="match status" value="1"/>
</dbReference>
<dbReference type="Pfam" id="PF02618">
    <property type="entry name" value="YceG"/>
    <property type="match status" value="1"/>
</dbReference>
<proteinExistence type="inferred from homology"/>
<dbReference type="CDD" id="cd08010">
    <property type="entry name" value="MltG_like"/>
    <property type="match status" value="1"/>
</dbReference>
<dbReference type="HAMAP" id="MF_02065">
    <property type="entry name" value="MltG"/>
    <property type="match status" value="1"/>
</dbReference>
<keyword evidence="3 7" id="KW-1133">Transmembrane helix</keyword>
<dbReference type="GO" id="GO:0071555">
    <property type="term" value="P:cell wall organization"/>
    <property type="evidence" value="ECO:0007669"/>
    <property type="project" value="UniProtKB-KW"/>
</dbReference>
<feature type="compositionally biased region" description="Basic and acidic residues" evidence="8">
    <location>
        <begin position="10"/>
        <end position="23"/>
    </location>
</feature>
<protein>
    <recommendedName>
        <fullName evidence="7">Endolytic murein transglycosylase</fullName>
        <ecNumber evidence="7">4.2.2.29</ecNumber>
    </recommendedName>
    <alternativeName>
        <fullName evidence="7">Peptidoglycan lytic transglycosylase</fullName>
    </alternativeName>
    <alternativeName>
        <fullName evidence="7">Peptidoglycan polymerization terminase</fullName>
    </alternativeName>
</protein>
<evidence type="ECO:0000313" key="9">
    <source>
        <dbReference type="EMBL" id="VBB47788.1"/>
    </source>
</evidence>
<evidence type="ECO:0000256" key="4">
    <source>
        <dbReference type="ARBA" id="ARBA00023136"/>
    </source>
</evidence>
<accession>A0A653AIC1</accession>
<evidence type="ECO:0000256" key="7">
    <source>
        <dbReference type="HAMAP-Rule" id="MF_02065"/>
    </source>
</evidence>
<sequence length="368" mass="40567">MAPEETNISNKEEPPVTVPDHDAAQRSEGAFQRRLRLCLVLALMVLAGIAVAACVCLNHYVYTPMDEGGAAEVYVIRPGSGLTAVVRDLETEGLLRRALPVRVWASVKGYGGRIRAGEYLLSRSWSPARILEAFVQGSVIQHSVTIPEGYTVDQIAGLLQERDITEKRAFLALARDPELIRGYGLQGETLEGYLFPDTYLFSRDTPPRMVLDRMVGRFKEVAGPLQEAIDARGLSLHEVVTLASIVEKETGAAQERPLIAGVFLNRLERNMRLESDPTVIYGLKDFDGNLTRAHLGEPHAFNTYVIPGLPPGPIANPGGASIRAVLYPAQTSFLYFVSRNDGTHHFSKTYSEHVRAVARYQRAGRRTS</sequence>